<name>A0ABQ7JLF7_9FUNG</name>
<evidence type="ECO:0000256" key="4">
    <source>
        <dbReference type="ARBA" id="ARBA00022801"/>
    </source>
</evidence>
<evidence type="ECO:0000259" key="8">
    <source>
        <dbReference type="PROSITE" id="PS51677"/>
    </source>
</evidence>
<reference evidence="9 10" key="1">
    <citation type="journal article" date="2020" name="Fungal Divers.">
        <title>Resolving the Mortierellaceae phylogeny through synthesis of multi-gene phylogenetics and phylogenomics.</title>
        <authorList>
            <person name="Vandepol N."/>
            <person name="Liber J."/>
            <person name="Desiro A."/>
            <person name="Na H."/>
            <person name="Kennedy M."/>
            <person name="Barry K."/>
            <person name="Grigoriev I.V."/>
            <person name="Miller A.N."/>
            <person name="O'Donnell K."/>
            <person name="Stajich J.E."/>
            <person name="Bonito G."/>
        </authorList>
    </citation>
    <scope>NUCLEOTIDE SEQUENCE [LARGE SCALE GENOMIC DNA]</scope>
    <source>
        <strain evidence="9 10">AD045</strain>
    </source>
</reference>
<feature type="region of interest" description="Disordered" evidence="6">
    <location>
        <begin position="260"/>
        <end position="291"/>
    </location>
</feature>
<sequence length="321" mass="33661">MKIATSIIAALFLAASATAVMPDDPLKIDTCTKPGVVALTFDDGPGAYNDQLLALLAKKNVKATFFLLGSMIAENAQQAASLKKILAGNHQLASHTYSHGNLDAMTEEAQRLEISKTSDIMFQHSGVRPAYMRAPEGRCGAPCTKVMESLGLVVSHWNVDTNDWRFKALAPAAATEKSMEEINKVIIQDSNPATDSFILLEHEIHKFSVDLLAERVIDAVIAKGYKFVTMEECVGKPAYLTGSVVPPVVPPTTNTTVPVVPPTSSSVAPSAGVTTGAPQKTSSGPIVPSITTGNKGANSAGLVRAGAWAMGVAAAVGFAML</sequence>
<comment type="cofactor">
    <cofactor evidence="1">
        <name>Co(2+)</name>
        <dbReference type="ChEBI" id="CHEBI:48828"/>
    </cofactor>
</comment>
<evidence type="ECO:0000256" key="5">
    <source>
        <dbReference type="ARBA" id="ARBA00023277"/>
    </source>
</evidence>
<evidence type="ECO:0000256" key="3">
    <source>
        <dbReference type="ARBA" id="ARBA00022729"/>
    </source>
</evidence>
<dbReference type="InterPro" id="IPR011330">
    <property type="entry name" value="Glyco_hydro/deAcase_b/a-brl"/>
</dbReference>
<dbReference type="InterPro" id="IPR002509">
    <property type="entry name" value="NODB_dom"/>
</dbReference>
<keyword evidence="4" id="KW-0378">Hydrolase</keyword>
<dbReference type="PANTHER" id="PTHR46471">
    <property type="entry name" value="CHITIN DEACETYLASE"/>
    <property type="match status" value="1"/>
</dbReference>
<keyword evidence="10" id="KW-1185">Reference proteome</keyword>
<evidence type="ECO:0000313" key="9">
    <source>
        <dbReference type="EMBL" id="KAG0279038.1"/>
    </source>
</evidence>
<keyword evidence="5" id="KW-0119">Carbohydrate metabolism</keyword>
<evidence type="ECO:0000313" key="10">
    <source>
        <dbReference type="Proteomes" id="UP001194696"/>
    </source>
</evidence>
<evidence type="ECO:0000256" key="7">
    <source>
        <dbReference type="SAM" id="SignalP"/>
    </source>
</evidence>
<evidence type="ECO:0000256" key="2">
    <source>
        <dbReference type="ARBA" id="ARBA00022723"/>
    </source>
</evidence>
<evidence type="ECO:0000256" key="1">
    <source>
        <dbReference type="ARBA" id="ARBA00001941"/>
    </source>
</evidence>
<protein>
    <recommendedName>
        <fullName evidence="8">NodB homology domain-containing protein</fullName>
    </recommendedName>
</protein>
<feature type="compositionally biased region" description="Low complexity" evidence="6">
    <location>
        <begin position="260"/>
        <end position="275"/>
    </location>
</feature>
<dbReference type="PROSITE" id="PS51677">
    <property type="entry name" value="NODB"/>
    <property type="match status" value="1"/>
</dbReference>
<proteinExistence type="predicted"/>
<comment type="caution">
    <text evidence="9">The sequence shown here is derived from an EMBL/GenBank/DDBJ whole genome shotgun (WGS) entry which is preliminary data.</text>
</comment>
<dbReference type="Pfam" id="PF01522">
    <property type="entry name" value="Polysacc_deac_1"/>
    <property type="match status" value="1"/>
</dbReference>
<feature type="chain" id="PRO_5046654022" description="NodB homology domain-containing protein" evidence="7">
    <location>
        <begin position="20"/>
        <end position="321"/>
    </location>
</feature>
<evidence type="ECO:0000256" key="6">
    <source>
        <dbReference type="SAM" id="MobiDB-lite"/>
    </source>
</evidence>
<dbReference type="Gene3D" id="3.20.20.370">
    <property type="entry name" value="Glycoside hydrolase/deacetylase"/>
    <property type="match status" value="1"/>
</dbReference>
<accession>A0ABQ7JLF7</accession>
<dbReference type="Proteomes" id="UP001194696">
    <property type="component" value="Unassembled WGS sequence"/>
</dbReference>
<gene>
    <name evidence="9" type="ORF">BGZ96_002099</name>
</gene>
<keyword evidence="3 7" id="KW-0732">Signal</keyword>
<dbReference type="SUPFAM" id="SSF88713">
    <property type="entry name" value="Glycoside hydrolase/deacetylase"/>
    <property type="match status" value="1"/>
</dbReference>
<keyword evidence="2" id="KW-0479">Metal-binding</keyword>
<feature type="compositionally biased region" description="Polar residues" evidence="6">
    <location>
        <begin position="276"/>
        <end position="291"/>
    </location>
</feature>
<feature type="domain" description="NodB homology" evidence="8">
    <location>
        <begin position="35"/>
        <end position="228"/>
    </location>
</feature>
<organism evidence="9 10">
    <name type="scientific">Linnemannia gamsii</name>
    <dbReference type="NCBI Taxonomy" id="64522"/>
    <lineage>
        <taxon>Eukaryota</taxon>
        <taxon>Fungi</taxon>
        <taxon>Fungi incertae sedis</taxon>
        <taxon>Mucoromycota</taxon>
        <taxon>Mortierellomycotina</taxon>
        <taxon>Mortierellomycetes</taxon>
        <taxon>Mortierellales</taxon>
        <taxon>Mortierellaceae</taxon>
        <taxon>Linnemannia</taxon>
    </lineage>
</organism>
<dbReference type="EMBL" id="JAAAIM010001385">
    <property type="protein sequence ID" value="KAG0279038.1"/>
    <property type="molecule type" value="Genomic_DNA"/>
</dbReference>
<dbReference type="PANTHER" id="PTHR46471:SF2">
    <property type="entry name" value="CHITIN DEACETYLASE-RELATED"/>
    <property type="match status" value="1"/>
</dbReference>
<feature type="signal peptide" evidence="7">
    <location>
        <begin position="1"/>
        <end position="19"/>
    </location>
</feature>